<dbReference type="SMART" id="SM00248">
    <property type="entry name" value="ANK"/>
    <property type="match status" value="6"/>
</dbReference>
<dbReference type="Proteomes" id="UP001273209">
    <property type="component" value="Unassembled WGS sequence"/>
</dbReference>
<feature type="repeat" description="ANK" evidence="2">
    <location>
        <begin position="596"/>
        <end position="628"/>
    </location>
</feature>
<feature type="repeat" description="ANK" evidence="2">
    <location>
        <begin position="563"/>
        <end position="595"/>
    </location>
</feature>
<keyword evidence="1" id="KW-0677">Repeat</keyword>
<evidence type="ECO:0000256" key="2">
    <source>
        <dbReference type="PROSITE-ProRule" id="PRU00023"/>
    </source>
</evidence>
<sequence>MASRRSNIENAYGETCNWFLNHPTYLEWLEAEKLAHHHGILWLSGKPGAGKSTIMKFIYTRLKETEDGTKSATVSFFFNARGELLEKSTTGLYRSLLLQLLEAFPHLQQVFDDLSLIPENRHDCPTTHIIRKLFRRAVLLLNSHALTCIVDALDECDEQQIRDMVGYFEELGRDAVKSNIQLRICFSSRHYPYIYIEHALRLTLEDQTGHGQDLEQYIKSRFKPNSNHFGDIKAQILQKAAGVFMWVVLVVNVLNAEFDRGRIFAVRKRLRELPPGLSDLFKTILKRDGENMQELLLCVQWLLYAKRPLKPEEFYFAILSGLSDDSLSECDISQITSDIMRKFVISSSKGLAEVTKSEFPTVQFIHESVPDFLLKDGGLLDLLPDFEGNVNTLSHDTLKKCCYAYFKLCIPICSSVNKLFLEGDPATLPSKFPFAEYALLHMLYHANIAACEVSQKPFLLQLELQHLITLNTSDALLYWSHTPSSTLAYILAAEGLPNLIRACPPQDLHVEVPGTRYRYPLFVALVNGHEDAVRALLGWNAHHTDEEDIMRPLIFGVYGAIAKRQTPLHWVVSNNREATVRQLLKMGADIDARDGKSNTALLLSIHHGHGAIMKYLIGHGANIDAKDLGGRTALLMATKYENQDTVTFLLENGADIKARDDVGRTALLMATIYNNHGIAKLLVEKGVEINAKDHFGNTALKLAVLYRNRDIVKLLLENGADGSGWIA</sequence>
<dbReference type="InterPro" id="IPR027417">
    <property type="entry name" value="P-loop_NTPase"/>
</dbReference>
<dbReference type="GeneID" id="87917032"/>
<dbReference type="SUPFAM" id="SSF52540">
    <property type="entry name" value="P-loop containing nucleoside triphosphate hydrolases"/>
    <property type="match status" value="1"/>
</dbReference>
<reference evidence="4" key="1">
    <citation type="submission" date="2023-11" db="EMBL/GenBank/DDBJ databases">
        <title>The genome sequences of three competitors of mushroom-forming fungi.</title>
        <authorList>
            <person name="Beijen E."/>
            <person name="Ohm R.A."/>
        </authorList>
    </citation>
    <scope>NUCLEOTIDE SEQUENCE</scope>
    <source>
        <strain evidence="4">CBS 100526</strain>
    </source>
</reference>
<dbReference type="PROSITE" id="PS50088">
    <property type="entry name" value="ANK_REPEAT"/>
    <property type="match status" value="5"/>
</dbReference>
<feature type="repeat" description="ANK" evidence="2">
    <location>
        <begin position="662"/>
        <end position="694"/>
    </location>
</feature>
<dbReference type="Gene3D" id="3.40.50.300">
    <property type="entry name" value="P-loop containing nucleotide triphosphate hydrolases"/>
    <property type="match status" value="1"/>
</dbReference>
<evidence type="ECO:0000256" key="1">
    <source>
        <dbReference type="ARBA" id="ARBA00022737"/>
    </source>
</evidence>
<feature type="repeat" description="ANK" evidence="2">
    <location>
        <begin position="695"/>
        <end position="721"/>
    </location>
</feature>
<dbReference type="RefSeq" id="XP_062757963.1">
    <property type="nucleotide sequence ID" value="XM_062897127.1"/>
</dbReference>
<dbReference type="PANTHER" id="PTHR10039">
    <property type="entry name" value="AMELOGENIN"/>
    <property type="match status" value="1"/>
</dbReference>
<protein>
    <recommendedName>
        <fullName evidence="3">Nephrocystin 3-like N-terminal domain-containing protein</fullName>
    </recommendedName>
</protein>
<dbReference type="InterPro" id="IPR056884">
    <property type="entry name" value="NPHP3-like_N"/>
</dbReference>
<dbReference type="Gene3D" id="1.25.40.20">
    <property type="entry name" value="Ankyrin repeat-containing domain"/>
    <property type="match status" value="1"/>
</dbReference>
<comment type="caution">
    <text evidence="4">The sequence shown here is derived from an EMBL/GenBank/DDBJ whole genome shotgun (WGS) entry which is preliminary data.</text>
</comment>
<dbReference type="Pfam" id="PF13637">
    <property type="entry name" value="Ank_4"/>
    <property type="match status" value="1"/>
</dbReference>
<dbReference type="Pfam" id="PF12796">
    <property type="entry name" value="Ank_2"/>
    <property type="match status" value="1"/>
</dbReference>
<keyword evidence="2" id="KW-0040">ANK repeat</keyword>
<dbReference type="PANTHER" id="PTHR10039:SF5">
    <property type="entry name" value="NACHT DOMAIN-CONTAINING PROTEIN"/>
    <property type="match status" value="1"/>
</dbReference>
<organism evidence="4 5">
    <name type="scientific">Trichoderma aggressivum f. europaeum</name>
    <dbReference type="NCBI Taxonomy" id="173218"/>
    <lineage>
        <taxon>Eukaryota</taxon>
        <taxon>Fungi</taxon>
        <taxon>Dikarya</taxon>
        <taxon>Ascomycota</taxon>
        <taxon>Pezizomycotina</taxon>
        <taxon>Sordariomycetes</taxon>
        <taxon>Hypocreomycetidae</taxon>
        <taxon>Hypocreales</taxon>
        <taxon>Hypocreaceae</taxon>
        <taxon>Trichoderma</taxon>
    </lineage>
</organism>
<dbReference type="Pfam" id="PF24883">
    <property type="entry name" value="NPHP3_N"/>
    <property type="match status" value="1"/>
</dbReference>
<evidence type="ECO:0000313" key="4">
    <source>
        <dbReference type="EMBL" id="KAK4078565.1"/>
    </source>
</evidence>
<feature type="domain" description="Nephrocystin 3-like N-terminal" evidence="3">
    <location>
        <begin position="14"/>
        <end position="189"/>
    </location>
</feature>
<gene>
    <name evidence="4" type="ORF">Triagg1_2896</name>
</gene>
<dbReference type="SUPFAM" id="SSF48403">
    <property type="entry name" value="Ankyrin repeat"/>
    <property type="match status" value="1"/>
</dbReference>
<name>A0AAE1IGU4_9HYPO</name>
<dbReference type="EMBL" id="JAWRVG010000008">
    <property type="protein sequence ID" value="KAK4078565.1"/>
    <property type="molecule type" value="Genomic_DNA"/>
</dbReference>
<keyword evidence="5" id="KW-1185">Reference proteome</keyword>
<evidence type="ECO:0000259" key="3">
    <source>
        <dbReference type="Pfam" id="PF24883"/>
    </source>
</evidence>
<dbReference type="InterPro" id="IPR002110">
    <property type="entry name" value="Ankyrin_rpt"/>
</dbReference>
<dbReference type="AlphaFoldDB" id="A0AAE1IGU4"/>
<evidence type="ECO:0000313" key="5">
    <source>
        <dbReference type="Proteomes" id="UP001273209"/>
    </source>
</evidence>
<dbReference type="InterPro" id="IPR036770">
    <property type="entry name" value="Ankyrin_rpt-contain_sf"/>
</dbReference>
<proteinExistence type="predicted"/>
<accession>A0AAE1IGU4</accession>
<feature type="repeat" description="ANK" evidence="2">
    <location>
        <begin position="629"/>
        <end position="661"/>
    </location>
</feature>
<dbReference type="PROSITE" id="PS50297">
    <property type="entry name" value="ANK_REP_REGION"/>
    <property type="match status" value="5"/>
</dbReference>